<dbReference type="OrthoDB" id="409625at2759"/>
<name>A0A1Q3C0M7_CEPFO</name>
<proteinExistence type="predicted"/>
<sequence length="199" mass="22677">MASISRTTSPLQVSGNKLPIFPRSSLLRLYIPKHGFCSLKTASYGGRVGSDDVCGPDLTRKPAISRAEERCGPLSKWVDFEDQILEDSVPLIGFVRMLLHSGKYISGDKLSPDHENIILERLLLYHPGYEKKIGCGVDYIMVGQHPEFVESRCLFIVQKNGKLVDFSYWKCIKGMIRKRYPLHAENFILTHFPRHRQSK</sequence>
<dbReference type="EMBL" id="BDDD01001129">
    <property type="protein sequence ID" value="GAV73681.1"/>
    <property type="molecule type" value="Genomic_DNA"/>
</dbReference>
<evidence type="ECO:0000313" key="2">
    <source>
        <dbReference type="Proteomes" id="UP000187406"/>
    </source>
</evidence>
<dbReference type="PANTHER" id="PTHR33415:SF15">
    <property type="entry name" value="PROTEIN DCL HOMOLOG, CHLOROPLASTIC"/>
    <property type="match status" value="1"/>
</dbReference>
<dbReference type="GO" id="GO:1901259">
    <property type="term" value="P:chloroplast rRNA processing"/>
    <property type="evidence" value="ECO:0007669"/>
    <property type="project" value="TreeGrafter"/>
</dbReference>
<organism evidence="1 2">
    <name type="scientific">Cephalotus follicularis</name>
    <name type="common">Albany pitcher plant</name>
    <dbReference type="NCBI Taxonomy" id="3775"/>
    <lineage>
        <taxon>Eukaryota</taxon>
        <taxon>Viridiplantae</taxon>
        <taxon>Streptophyta</taxon>
        <taxon>Embryophyta</taxon>
        <taxon>Tracheophyta</taxon>
        <taxon>Spermatophyta</taxon>
        <taxon>Magnoliopsida</taxon>
        <taxon>eudicotyledons</taxon>
        <taxon>Gunneridae</taxon>
        <taxon>Pentapetalae</taxon>
        <taxon>rosids</taxon>
        <taxon>fabids</taxon>
        <taxon>Oxalidales</taxon>
        <taxon>Cephalotaceae</taxon>
        <taxon>Cephalotus</taxon>
    </lineage>
</organism>
<gene>
    <name evidence="1" type="ORF">CFOL_v3_17164</name>
</gene>
<keyword evidence="2" id="KW-1185">Reference proteome</keyword>
<dbReference type="AlphaFoldDB" id="A0A1Q3C0M7"/>
<accession>A0A1Q3C0M7</accession>
<dbReference type="Pfam" id="PF11523">
    <property type="entry name" value="DUF3223"/>
    <property type="match status" value="1"/>
</dbReference>
<comment type="caution">
    <text evidence="1">The sequence shown here is derived from an EMBL/GenBank/DDBJ whole genome shotgun (WGS) entry which is preliminary data.</text>
</comment>
<dbReference type="InterPro" id="IPR044673">
    <property type="entry name" value="DCL-like"/>
</dbReference>
<dbReference type="PANTHER" id="PTHR33415">
    <property type="entry name" value="PROTEIN EMBRYO DEFECTIVE 514"/>
    <property type="match status" value="1"/>
</dbReference>
<dbReference type="GO" id="GO:0009658">
    <property type="term" value="P:chloroplast organization"/>
    <property type="evidence" value="ECO:0007669"/>
    <property type="project" value="TreeGrafter"/>
</dbReference>
<dbReference type="STRING" id="3775.A0A1Q3C0M7"/>
<protein>
    <submittedName>
        <fullName evidence="1">DUF3223 domain-containing protein</fullName>
    </submittedName>
</protein>
<reference evidence="2" key="1">
    <citation type="submission" date="2016-04" db="EMBL/GenBank/DDBJ databases">
        <title>Cephalotus genome sequencing.</title>
        <authorList>
            <person name="Fukushima K."/>
            <person name="Hasebe M."/>
            <person name="Fang X."/>
        </authorList>
    </citation>
    <scope>NUCLEOTIDE SEQUENCE [LARGE SCALE GENOMIC DNA]</scope>
    <source>
        <strain evidence="2">cv. St1</strain>
    </source>
</reference>
<dbReference type="Gene3D" id="3.10.450.40">
    <property type="match status" value="1"/>
</dbReference>
<evidence type="ECO:0000313" key="1">
    <source>
        <dbReference type="EMBL" id="GAV73681.1"/>
    </source>
</evidence>
<dbReference type="InParanoid" id="A0A1Q3C0M7"/>
<dbReference type="Proteomes" id="UP000187406">
    <property type="component" value="Unassembled WGS sequence"/>
</dbReference>
<dbReference type="GO" id="GO:0009507">
    <property type="term" value="C:chloroplast"/>
    <property type="evidence" value="ECO:0007669"/>
    <property type="project" value="TreeGrafter"/>
</dbReference>